<sequence>MQFLELVDIILENLVDEYNSDPVYQWTTLRHISARQKRRIEKHFLEYWVPKLTITLYLGSWVQVDYKSAAKASNSDCEDGIVHFQAPEGDLSDHFSQERLATLWQHYGFENRVAHLRLGEGVLNGGIREGHIVNDTELVGLKVGEDSNTISFDWKQTMDALLREEMLMRKFQSEMMSQRIQKLAKANQWPSSPAEQRVELVKQLVLDIQMRKRVEVQKHRLDHHDPNGSARLGSLSEESAYLHKQPTPPSTPSGVRTACCSICSRQSGPSIFEVASQEESVVLALDGWQQLDADELLGLYGEAFGWGCCRCQRKEGDLDWQRKRKNQWMKVGSGTAKEKLFNQTCVRWDPLG</sequence>
<evidence type="ECO:0000313" key="1">
    <source>
        <dbReference type="EMBL" id="RYP05516.1"/>
    </source>
</evidence>
<proteinExistence type="predicted"/>
<gene>
    <name evidence="1" type="ORF">DL764_003776</name>
</gene>
<organism evidence="1 2">
    <name type="scientific">Monosporascus ibericus</name>
    <dbReference type="NCBI Taxonomy" id="155417"/>
    <lineage>
        <taxon>Eukaryota</taxon>
        <taxon>Fungi</taxon>
        <taxon>Dikarya</taxon>
        <taxon>Ascomycota</taxon>
        <taxon>Pezizomycotina</taxon>
        <taxon>Sordariomycetes</taxon>
        <taxon>Xylariomycetidae</taxon>
        <taxon>Xylariales</taxon>
        <taxon>Xylariales incertae sedis</taxon>
        <taxon>Monosporascus</taxon>
    </lineage>
</organism>
<dbReference type="OrthoDB" id="2997776at2759"/>
<evidence type="ECO:0000313" key="2">
    <source>
        <dbReference type="Proteomes" id="UP000293360"/>
    </source>
</evidence>
<accession>A0A4Q4TFB4</accession>
<keyword evidence="2" id="KW-1185">Reference proteome</keyword>
<protein>
    <submittedName>
        <fullName evidence="1">Uncharacterized protein</fullName>
    </submittedName>
</protein>
<dbReference type="Proteomes" id="UP000293360">
    <property type="component" value="Unassembled WGS sequence"/>
</dbReference>
<reference evidence="1 2" key="1">
    <citation type="submission" date="2018-06" db="EMBL/GenBank/DDBJ databases">
        <title>Complete Genomes of Monosporascus.</title>
        <authorList>
            <person name="Robinson A.J."/>
            <person name="Natvig D.O."/>
        </authorList>
    </citation>
    <scope>NUCLEOTIDE SEQUENCE [LARGE SCALE GENOMIC DNA]</scope>
    <source>
        <strain evidence="1 2">CBS 110550</strain>
    </source>
</reference>
<comment type="caution">
    <text evidence="1">The sequence shown here is derived from an EMBL/GenBank/DDBJ whole genome shotgun (WGS) entry which is preliminary data.</text>
</comment>
<name>A0A4Q4TFB4_9PEZI</name>
<dbReference type="AlphaFoldDB" id="A0A4Q4TFB4"/>
<dbReference type="EMBL" id="QJNU01000168">
    <property type="protein sequence ID" value="RYP05516.1"/>
    <property type="molecule type" value="Genomic_DNA"/>
</dbReference>